<sequence>MRGWAWMNGASIWACRWRYTRKASLAQQPLTLTTSKGTFQRRYSSVDLMRIPCPCNGLVPACMAALAKTERNFFLVSGL</sequence>
<dbReference type="Proteomes" id="UP000054538">
    <property type="component" value="Unassembled WGS sequence"/>
</dbReference>
<dbReference type="InParanoid" id="A0A0D0DZK5"/>
<evidence type="ECO:0000313" key="2">
    <source>
        <dbReference type="Proteomes" id="UP000054538"/>
    </source>
</evidence>
<gene>
    <name evidence="1" type="ORF">PAXRUDRAFT_792290</name>
</gene>
<keyword evidence="2" id="KW-1185">Reference proteome</keyword>
<reference evidence="1 2" key="1">
    <citation type="submission" date="2014-04" db="EMBL/GenBank/DDBJ databases">
        <authorList>
            <consortium name="DOE Joint Genome Institute"/>
            <person name="Kuo A."/>
            <person name="Kohler A."/>
            <person name="Jargeat P."/>
            <person name="Nagy L.G."/>
            <person name="Floudas D."/>
            <person name="Copeland A."/>
            <person name="Barry K.W."/>
            <person name="Cichocki N."/>
            <person name="Veneault-Fourrey C."/>
            <person name="LaButti K."/>
            <person name="Lindquist E.A."/>
            <person name="Lipzen A."/>
            <person name="Lundell T."/>
            <person name="Morin E."/>
            <person name="Murat C."/>
            <person name="Sun H."/>
            <person name="Tunlid A."/>
            <person name="Henrissat B."/>
            <person name="Grigoriev I.V."/>
            <person name="Hibbett D.S."/>
            <person name="Martin F."/>
            <person name="Nordberg H.P."/>
            <person name="Cantor M.N."/>
            <person name="Hua S.X."/>
        </authorList>
    </citation>
    <scope>NUCLEOTIDE SEQUENCE [LARGE SCALE GENOMIC DNA]</scope>
    <source>
        <strain evidence="1 2">Ve08.2h10</strain>
    </source>
</reference>
<evidence type="ECO:0000313" key="1">
    <source>
        <dbReference type="EMBL" id="KIK92589.1"/>
    </source>
</evidence>
<accession>A0A0D0DZK5</accession>
<dbReference type="EMBL" id="KN825264">
    <property type="protein sequence ID" value="KIK92589.1"/>
    <property type="molecule type" value="Genomic_DNA"/>
</dbReference>
<dbReference type="AlphaFoldDB" id="A0A0D0DZK5"/>
<name>A0A0D0DZK5_9AGAM</name>
<organism evidence="1 2">
    <name type="scientific">Paxillus rubicundulus Ve08.2h10</name>
    <dbReference type="NCBI Taxonomy" id="930991"/>
    <lineage>
        <taxon>Eukaryota</taxon>
        <taxon>Fungi</taxon>
        <taxon>Dikarya</taxon>
        <taxon>Basidiomycota</taxon>
        <taxon>Agaricomycotina</taxon>
        <taxon>Agaricomycetes</taxon>
        <taxon>Agaricomycetidae</taxon>
        <taxon>Boletales</taxon>
        <taxon>Paxilineae</taxon>
        <taxon>Paxillaceae</taxon>
        <taxon>Paxillus</taxon>
    </lineage>
</organism>
<dbReference type="HOGENOM" id="CLU_2606717_0_0_1"/>
<reference evidence="2" key="2">
    <citation type="submission" date="2015-01" db="EMBL/GenBank/DDBJ databases">
        <title>Evolutionary Origins and Diversification of the Mycorrhizal Mutualists.</title>
        <authorList>
            <consortium name="DOE Joint Genome Institute"/>
            <consortium name="Mycorrhizal Genomics Consortium"/>
            <person name="Kohler A."/>
            <person name="Kuo A."/>
            <person name="Nagy L.G."/>
            <person name="Floudas D."/>
            <person name="Copeland A."/>
            <person name="Barry K.W."/>
            <person name="Cichocki N."/>
            <person name="Veneault-Fourrey C."/>
            <person name="LaButti K."/>
            <person name="Lindquist E.A."/>
            <person name="Lipzen A."/>
            <person name="Lundell T."/>
            <person name="Morin E."/>
            <person name="Murat C."/>
            <person name="Riley R."/>
            <person name="Ohm R."/>
            <person name="Sun H."/>
            <person name="Tunlid A."/>
            <person name="Henrissat B."/>
            <person name="Grigoriev I.V."/>
            <person name="Hibbett D.S."/>
            <person name="Martin F."/>
        </authorList>
    </citation>
    <scope>NUCLEOTIDE SEQUENCE [LARGE SCALE GENOMIC DNA]</scope>
    <source>
        <strain evidence="2">Ve08.2h10</strain>
    </source>
</reference>
<protein>
    <submittedName>
        <fullName evidence="1">Uncharacterized protein</fullName>
    </submittedName>
</protein>
<proteinExistence type="predicted"/>